<keyword evidence="2 5" id="KW-0812">Transmembrane</keyword>
<evidence type="ECO:0000256" key="3">
    <source>
        <dbReference type="ARBA" id="ARBA00022989"/>
    </source>
</evidence>
<dbReference type="NCBIfam" id="NF010182">
    <property type="entry name" value="PRK13661.1"/>
    <property type="match status" value="1"/>
</dbReference>
<dbReference type="Gene3D" id="1.10.1760.20">
    <property type="match status" value="1"/>
</dbReference>
<feature type="transmembrane region" description="Helical" evidence="5">
    <location>
        <begin position="6"/>
        <end position="27"/>
    </location>
</feature>
<evidence type="ECO:0000313" key="7">
    <source>
        <dbReference type="Proteomes" id="UP000295184"/>
    </source>
</evidence>
<keyword evidence="4 5" id="KW-0472">Membrane</keyword>
<sequence length="180" mass="19120">MKKMSVKTVVAIGIGAALFFVLGKISIPTPVPNTYMSLQYAIQAVFAGLFGPIAGLVIGLIGHALVDFTAYGPWWSWIIASGVFGLLTGLFLGKLDLESGVFGKKQIILFNVSQLIAHVICWGVVAPVLDIVIYNEPIEKLFAQGLTAGIVNAITTGVVGTVLLVAYAKTRTKKGSLNRE</sequence>
<accession>A0A4R1QJ51</accession>
<comment type="similarity">
    <text evidence="5">Belongs to the UPF0397 family.</text>
</comment>
<dbReference type="PANTHER" id="PTHR37815:SF3">
    <property type="entry name" value="UPF0397 PROTEIN SPR0429"/>
    <property type="match status" value="1"/>
</dbReference>
<dbReference type="RefSeq" id="WP_058965274.1">
    <property type="nucleotide sequence ID" value="NZ_CABKVM010000017.1"/>
</dbReference>
<gene>
    <name evidence="6" type="ORF">EDD77_12945</name>
</gene>
<name>A0A4R1QJ51_9FIRM</name>
<evidence type="ECO:0000313" key="6">
    <source>
        <dbReference type="EMBL" id="TCL53658.1"/>
    </source>
</evidence>
<comment type="subcellular location">
    <subcellularLocation>
        <location evidence="5">Cell membrane</location>
        <topology evidence="5">Multi-pass membrane protein</topology>
    </subcellularLocation>
</comment>
<evidence type="ECO:0000256" key="5">
    <source>
        <dbReference type="HAMAP-Rule" id="MF_01572"/>
    </source>
</evidence>
<dbReference type="STRING" id="1650663.GCA_001486665_02258"/>
<dbReference type="AlphaFoldDB" id="A0A4R1QJ51"/>
<proteinExistence type="inferred from homology"/>
<organism evidence="6 7">
    <name type="scientific">Allofournierella massiliensis</name>
    <dbReference type="NCBI Taxonomy" id="1650663"/>
    <lineage>
        <taxon>Bacteria</taxon>
        <taxon>Bacillati</taxon>
        <taxon>Bacillota</taxon>
        <taxon>Clostridia</taxon>
        <taxon>Eubacteriales</taxon>
        <taxon>Oscillospiraceae</taxon>
        <taxon>Allofournierella</taxon>
    </lineage>
</organism>
<comment type="caution">
    <text evidence="6">The sequence shown here is derived from an EMBL/GenBank/DDBJ whole genome shotgun (WGS) entry which is preliminary data.</text>
</comment>
<feature type="transmembrane region" description="Helical" evidence="5">
    <location>
        <begin position="39"/>
        <end position="62"/>
    </location>
</feature>
<feature type="transmembrane region" description="Helical" evidence="5">
    <location>
        <begin position="141"/>
        <end position="167"/>
    </location>
</feature>
<keyword evidence="1 5" id="KW-1003">Cell membrane</keyword>
<evidence type="ECO:0000256" key="1">
    <source>
        <dbReference type="ARBA" id="ARBA00022475"/>
    </source>
</evidence>
<dbReference type="InterPro" id="IPR009825">
    <property type="entry name" value="ECF_substrate-spec-like"/>
</dbReference>
<evidence type="ECO:0000256" key="2">
    <source>
        <dbReference type="ARBA" id="ARBA00022692"/>
    </source>
</evidence>
<dbReference type="Pfam" id="PF07155">
    <property type="entry name" value="ECF-ribofla_trS"/>
    <property type="match status" value="1"/>
</dbReference>
<dbReference type="HAMAP" id="MF_01572">
    <property type="entry name" value="UPF0397"/>
    <property type="match status" value="1"/>
</dbReference>
<feature type="transmembrane region" description="Helical" evidence="5">
    <location>
        <begin position="74"/>
        <end position="95"/>
    </location>
</feature>
<feature type="transmembrane region" description="Helical" evidence="5">
    <location>
        <begin position="107"/>
        <end position="129"/>
    </location>
</feature>
<evidence type="ECO:0000256" key="4">
    <source>
        <dbReference type="ARBA" id="ARBA00023136"/>
    </source>
</evidence>
<dbReference type="GO" id="GO:0005886">
    <property type="term" value="C:plasma membrane"/>
    <property type="evidence" value="ECO:0007669"/>
    <property type="project" value="UniProtKB-SubCell"/>
</dbReference>
<reference evidence="6 7" key="1">
    <citation type="submission" date="2019-03" db="EMBL/GenBank/DDBJ databases">
        <title>Genomic Encyclopedia of Type Strains, Phase IV (KMG-IV): sequencing the most valuable type-strain genomes for metagenomic binning, comparative biology and taxonomic classification.</title>
        <authorList>
            <person name="Goeker M."/>
        </authorList>
    </citation>
    <scope>NUCLEOTIDE SEQUENCE [LARGE SCALE GENOMIC DNA]</scope>
    <source>
        <strain evidence="6 7">DSM 100451</strain>
    </source>
</reference>
<dbReference type="OrthoDB" id="4550662at2"/>
<dbReference type="Proteomes" id="UP000295184">
    <property type="component" value="Unassembled WGS sequence"/>
</dbReference>
<dbReference type="EMBL" id="SLUM01000029">
    <property type="protein sequence ID" value="TCL53658.1"/>
    <property type="molecule type" value="Genomic_DNA"/>
</dbReference>
<protein>
    <recommendedName>
        <fullName evidence="5">UPF0397 protein EDD77_12945</fullName>
    </recommendedName>
</protein>
<keyword evidence="3 5" id="KW-1133">Transmembrane helix</keyword>
<dbReference type="PANTHER" id="PTHR37815">
    <property type="entry name" value="UPF0397 PROTEIN BC_2624-RELATED"/>
    <property type="match status" value="1"/>
</dbReference>
<dbReference type="InterPro" id="IPR022914">
    <property type="entry name" value="UPF0397"/>
</dbReference>